<evidence type="ECO:0000313" key="5">
    <source>
        <dbReference type="Proteomes" id="UP000593567"/>
    </source>
</evidence>
<dbReference type="OrthoDB" id="10070917at2759"/>
<comment type="caution">
    <text evidence="4">The sequence shown here is derived from an EMBL/GenBank/DDBJ whole genome shotgun (WGS) entry which is preliminary data.</text>
</comment>
<name>A0A7J7IYN8_BUGNE</name>
<evidence type="ECO:0000313" key="4">
    <source>
        <dbReference type="EMBL" id="KAF6018925.1"/>
    </source>
</evidence>
<accession>A0A7J7IYN8</accession>
<evidence type="ECO:0000256" key="3">
    <source>
        <dbReference type="SAM" id="Phobius"/>
    </source>
</evidence>
<dbReference type="Proteomes" id="UP000593567">
    <property type="component" value="Unassembled WGS sequence"/>
</dbReference>
<dbReference type="EMBL" id="VXIV02003268">
    <property type="protein sequence ID" value="KAF6018925.1"/>
    <property type="molecule type" value="Genomic_DNA"/>
</dbReference>
<dbReference type="GO" id="GO:0016798">
    <property type="term" value="F:hydrolase activity, acting on glycosyl bonds"/>
    <property type="evidence" value="ECO:0007669"/>
    <property type="project" value="UniProtKB-KW"/>
</dbReference>
<keyword evidence="3" id="KW-0472">Membrane</keyword>
<keyword evidence="3" id="KW-0812">Transmembrane</keyword>
<dbReference type="AlphaFoldDB" id="A0A7J7IYN8"/>
<sequence length="261" mass="29109">MHRSEKLSIAALLVSVVSLAGIGYLVWLETINDEINTNPCATVPSTVTTSPPSTVSSPLPEESIKHLKIGDLEVDRVTGTFVLNNTISNTTGIFSDVAANYGALKNCSERINKLCLNSSSGFKVVIHPYESSSASCYKVQQSYPTLAHPSNITTCFDYGDQHWYGAAEDSVYHNIHNEDLKLTFDICLSDNITHLHTVMANQFWSKPLGRPNLDTLVKPIWSTWAVYKKDINESSLMEYADRYLNEDFALKHKQLFIAHVH</sequence>
<evidence type="ECO:0000256" key="2">
    <source>
        <dbReference type="ARBA" id="ARBA00023295"/>
    </source>
</evidence>
<protein>
    <submittedName>
        <fullName evidence="4">KIAA1161</fullName>
    </submittedName>
</protein>
<dbReference type="InterPro" id="IPR050985">
    <property type="entry name" value="Alpha-glycosidase_related"/>
</dbReference>
<keyword evidence="1" id="KW-0378">Hydrolase</keyword>
<organism evidence="4 5">
    <name type="scientific">Bugula neritina</name>
    <name type="common">Brown bryozoan</name>
    <name type="synonym">Sertularia neritina</name>
    <dbReference type="NCBI Taxonomy" id="10212"/>
    <lineage>
        <taxon>Eukaryota</taxon>
        <taxon>Metazoa</taxon>
        <taxon>Spiralia</taxon>
        <taxon>Lophotrochozoa</taxon>
        <taxon>Bryozoa</taxon>
        <taxon>Gymnolaemata</taxon>
        <taxon>Cheilostomatida</taxon>
        <taxon>Flustrina</taxon>
        <taxon>Buguloidea</taxon>
        <taxon>Bugulidae</taxon>
        <taxon>Bugula</taxon>
    </lineage>
</organism>
<dbReference type="PANTHER" id="PTHR43053">
    <property type="entry name" value="GLYCOSIDASE FAMILY 31"/>
    <property type="match status" value="1"/>
</dbReference>
<keyword evidence="3" id="KW-1133">Transmembrane helix</keyword>
<evidence type="ECO:0000256" key="1">
    <source>
        <dbReference type="ARBA" id="ARBA00022801"/>
    </source>
</evidence>
<dbReference type="PANTHER" id="PTHR43053:SF4">
    <property type="entry name" value="MYOGENESIS-REGULATING GLYCOSIDASE"/>
    <property type="match status" value="1"/>
</dbReference>
<keyword evidence="2" id="KW-0326">Glycosidase</keyword>
<keyword evidence="5" id="KW-1185">Reference proteome</keyword>
<gene>
    <name evidence="4" type="ORF">EB796_022746</name>
</gene>
<feature type="transmembrane region" description="Helical" evidence="3">
    <location>
        <begin position="7"/>
        <end position="27"/>
    </location>
</feature>
<proteinExistence type="predicted"/>
<reference evidence="4" key="1">
    <citation type="submission" date="2020-06" db="EMBL/GenBank/DDBJ databases">
        <title>Draft genome of Bugula neritina, a colonial animal packing powerful symbionts and potential medicines.</title>
        <authorList>
            <person name="Rayko M."/>
        </authorList>
    </citation>
    <scope>NUCLEOTIDE SEQUENCE [LARGE SCALE GENOMIC DNA]</scope>
    <source>
        <strain evidence="4">Kwan_BN1</strain>
    </source>
</reference>